<keyword evidence="7" id="KW-0560">Oxidoreductase</keyword>
<dbReference type="GO" id="GO:0051536">
    <property type="term" value="F:iron-sulfur cluster binding"/>
    <property type="evidence" value="ECO:0007669"/>
    <property type="project" value="UniProtKB-KW"/>
</dbReference>
<dbReference type="PRINTS" id="PR00368">
    <property type="entry name" value="FADPNR"/>
</dbReference>
<dbReference type="SUPFAM" id="SSF51905">
    <property type="entry name" value="FAD/NAD(P)-binding domain"/>
    <property type="match status" value="1"/>
</dbReference>
<evidence type="ECO:0000256" key="4">
    <source>
        <dbReference type="ARBA" id="ARBA00022630"/>
    </source>
</evidence>
<keyword evidence="9" id="KW-0411">Iron-sulfur</keyword>
<dbReference type="InterPro" id="IPR001155">
    <property type="entry name" value="OxRdtase_FMN_N"/>
</dbReference>
<comment type="cofactor">
    <cofactor evidence="2">
        <name>[4Fe-4S] cluster</name>
        <dbReference type="ChEBI" id="CHEBI:49883"/>
    </cofactor>
</comment>
<reference evidence="13" key="1">
    <citation type="submission" date="2018-02" db="EMBL/GenBank/DDBJ databases">
        <authorList>
            <person name="Hornung B."/>
        </authorList>
    </citation>
    <scope>NUCLEOTIDE SEQUENCE [LARGE SCALE GENOMIC DNA]</scope>
</reference>
<accession>A0A375I0Z9</accession>
<dbReference type="EMBL" id="OMOH01000001">
    <property type="protein sequence ID" value="SPF67262.1"/>
    <property type="molecule type" value="Genomic_DNA"/>
</dbReference>
<evidence type="ECO:0000256" key="6">
    <source>
        <dbReference type="ARBA" id="ARBA00022723"/>
    </source>
</evidence>
<name>A0A375I0Z9_9ACTN</name>
<dbReference type="CDD" id="cd02803">
    <property type="entry name" value="OYE_like_FMN_family"/>
    <property type="match status" value="1"/>
</dbReference>
<evidence type="ECO:0000313" key="12">
    <source>
        <dbReference type="EMBL" id="SPF67262.1"/>
    </source>
</evidence>
<dbReference type="Pfam" id="PF07992">
    <property type="entry name" value="Pyr_redox_2"/>
    <property type="match status" value="1"/>
</dbReference>
<dbReference type="RefSeq" id="WP_119714664.1">
    <property type="nucleotide sequence ID" value="NZ_OMOH01000001.1"/>
</dbReference>
<comment type="similarity">
    <text evidence="3">In the N-terminal section; belongs to the NADH:flavin oxidoreductase/NADH oxidase family.</text>
</comment>
<dbReference type="PANTHER" id="PTHR42917">
    <property type="entry name" value="2,4-DIENOYL-COA REDUCTASE"/>
    <property type="match status" value="1"/>
</dbReference>
<keyword evidence="13" id="KW-1185">Reference proteome</keyword>
<evidence type="ECO:0000256" key="9">
    <source>
        <dbReference type="ARBA" id="ARBA00023014"/>
    </source>
</evidence>
<sequence length="640" mass="68697">MLANLFSSYELKGKTLRNRTVVAPMVMNLCNSDGTCTERFIAYHEAKAQGGFGMIITEDFAVMPHAKGFVGVPGLWADSQVEGFKEFTDRIHRLGAVVVAQIYHCGRQTTEAISGEQPWAPSANPCPLSWEIPHEMTTEEIDEVTEAFGDCARRAEAAGFDGVELHGAHGYLLAEFTSPYSNQRTDEYGGGLENRVRFAEEVIRNVRAKVSPEFIVGYRISGDEYVSGGRTIEDTKTIVPYLEKAGIDYVHVSAGCYGALGALCPSMYTRHAWIADDAREVKQVTNLPVISVGRYNDMRIADEVLACGKADLIAFGRASLADPAAPNKARAGDFEDIITCIGCEQGCLGEIYKQEPGGCILNPFTAHEYNTPVTVRAEHPKKVMVVGAGPAGAAAAIEAAKAGHQVEVYERRKWAGGQFRLGAVPPSKGEIASFIRWQVHQLEKMGVPIHWATEVTRALVEEKRPDVVVIATGAKPIIPKTIPGIGSAHVTTAHDVLAGETLAGERNVVIGGGSVGCETANFIAASHKSVTVVEMLDDIAVDEEAPTRQDLLADMEGHRVRVLTETTVQEIKQDCVVLEGKSAGTVKADKVILAIGSTPVTALADELGDLDCRVELIGDAAQTGLAGKAIRAGFELGRSL</sequence>
<dbReference type="InterPro" id="IPR051793">
    <property type="entry name" value="NADH:flavin_oxidoreductase"/>
</dbReference>
<evidence type="ECO:0000256" key="3">
    <source>
        <dbReference type="ARBA" id="ARBA00011048"/>
    </source>
</evidence>
<dbReference type="Gene3D" id="3.50.50.60">
    <property type="entry name" value="FAD/NAD(P)-binding domain"/>
    <property type="match status" value="1"/>
</dbReference>
<dbReference type="Gene3D" id="3.40.50.720">
    <property type="entry name" value="NAD(P)-binding Rossmann-like Domain"/>
    <property type="match status" value="1"/>
</dbReference>
<dbReference type="PRINTS" id="PR00469">
    <property type="entry name" value="PNDRDTASEII"/>
</dbReference>
<evidence type="ECO:0000256" key="1">
    <source>
        <dbReference type="ARBA" id="ARBA00001917"/>
    </source>
</evidence>
<dbReference type="GO" id="GO:0046872">
    <property type="term" value="F:metal ion binding"/>
    <property type="evidence" value="ECO:0007669"/>
    <property type="project" value="UniProtKB-KW"/>
</dbReference>
<keyword evidence="8" id="KW-0408">Iron</keyword>
<dbReference type="SUPFAM" id="SSF51395">
    <property type="entry name" value="FMN-linked oxidoreductases"/>
    <property type="match status" value="1"/>
</dbReference>
<dbReference type="PANTHER" id="PTHR42917:SF2">
    <property type="entry name" value="2,4-DIENOYL-COA REDUCTASE [(2E)-ENOYL-COA-PRODUCING]"/>
    <property type="match status" value="1"/>
</dbReference>
<dbReference type="GO" id="GO:0016491">
    <property type="term" value="F:oxidoreductase activity"/>
    <property type="evidence" value="ECO:0007669"/>
    <property type="project" value="UniProtKB-KW"/>
</dbReference>
<dbReference type="InterPro" id="IPR013785">
    <property type="entry name" value="Aldolase_TIM"/>
</dbReference>
<dbReference type="Pfam" id="PF00724">
    <property type="entry name" value="Oxidored_FMN"/>
    <property type="match status" value="1"/>
</dbReference>
<comment type="cofactor">
    <cofactor evidence="1">
        <name>FMN</name>
        <dbReference type="ChEBI" id="CHEBI:58210"/>
    </cofactor>
</comment>
<feature type="domain" description="FAD/NAD(P)-binding" evidence="11">
    <location>
        <begin position="381"/>
        <end position="608"/>
    </location>
</feature>
<organism evidence="12 13">
    <name type="scientific">Propionibacterium ruminifibrarum</name>
    <dbReference type="NCBI Taxonomy" id="1962131"/>
    <lineage>
        <taxon>Bacteria</taxon>
        <taxon>Bacillati</taxon>
        <taxon>Actinomycetota</taxon>
        <taxon>Actinomycetes</taxon>
        <taxon>Propionibacteriales</taxon>
        <taxon>Propionibacteriaceae</taxon>
        <taxon>Propionibacterium</taxon>
    </lineage>
</organism>
<dbReference type="OrthoDB" id="3169239at2"/>
<gene>
    <name evidence="12" type="ORF">PROPJV5_0274</name>
</gene>
<evidence type="ECO:0000259" key="10">
    <source>
        <dbReference type="Pfam" id="PF00724"/>
    </source>
</evidence>
<dbReference type="AlphaFoldDB" id="A0A375I0Z9"/>
<keyword evidence="6" id="KW-0479">Metal-binding</keyword>
<dbReference type="InterPro" id="IPR036188">
    <property type="entry name" value="FAD/NAD-bd_sf"/>
</dbReference>
<evidence type="ECO:0000256" key="8">
    <source>
        <dbReference type="ARBA" id="ARBA00023004"/>
    </source>
</evidence>
<evidence type="ECO:0000313" key="13">
    <source>
        <dbReference type="Proteomes" id="UP000265962"/>
    </source>
</evidence>
<dbReference type="InterPro" id="IPR023753">
    <property type="entry name" value="FAD/NAD-binding_dom"/>
</dbReference>
<keyword evidence="5" id="KW-0288">FMN</keyword>
<protein>
    <submittedName>
        <fullName evidence="12">Pyridine nucleotide disulphide reductase class-II signature</fullName>
    </submittedName>
</protein>
<keyword evidence="4" id="KW-0285">Flavoprotein</keyword>
<evidence type="ECO:0000256" key="7">
    <source>
        <dbReference type="ARBA" id="ARBA00023002"/>
    </source>
</evidence>
<dbReference type="Gene3D" id="3.20.20.70">
    <property type="entry name" value="Aldolase class I"/>
    <property type="match status" value="1"/>
</dbReference>
<evidence type="ECO:0000256" key="2">
    <source>
        <dbReference type="ARBA" id="ARBA00001966"/>
    </source>
</evidence>
<dbReference type="Proteomes" id="UP000265962">
    <property type="component" value="Unassembled WGS sequence"/>
</dbReference>
<feature type="domain" description="NADH:flavin oxidoreductase/NADH oxidase N-terminal" evidence="10">
    <location>
        <begin position="5"/>
        <end position="331"/>
    </location>
</feature>
<evidence type="ECO:0000256" key="5">
    <source>
        <dbReference type="ARBA" id="ARBA00022643"/>
    </source>
</evidence>
<proteinExistence type="inferred from homology"/>
<dbReference type="GO" id="GO:0010181">
    <property type="term" value="F:FMN binding"/>
    <property type="evidence" value="ECO:0007669"/>
    <property type="project" value="InterPro"/>
</dbReference>
<evidence type="ECO:0000259" key="11">
    <source>
        <dbReference type="Pfam" id="PF07992"/>
    </source>
</evidence>